<dbReference type="EC" id="5.6.2.1" evidence="3"/>
<dbReference type="GO" id="GO:0003677">
    <property type="term" value="F:DNA binding"/>
    <property type="evidence" value="ECO:0007669"/>
    <property type="project" value="UniProtKB-KW"/>
</dbReference>
<keyword evidence="7" id="KW-0238">DNA-binding</keyword>
<dbReference type="NCBIfam" id="TIGR01056">
    <property type="entry name" value="topB"/>
    <property type="match status" value="1"/>
</dbReference>
<evidence type="ECO:0000256" key="2">
    <source>
        <dbReference type="ARBA" id="ARBA00009446"/>
    </source>
</evidence>
<dbReference type="GO" id="GO:0043597">
    <property type="term" value="C:cytoplasmic replication fork"/>
    <property type="evidence" value="ECO:0007669"/>
    <property type="project" value="TreeGrafter"/>
</dbReference>
<name>A0A1T4WCH5_9BACT</name>
<dbReference type="NCBIfam" id="NF005829">
    <property type="entry name" value="PRK07726.1"/>
    <property type="match status" value="1"/>
</dbReference>
<dbReference type="Pfam" id="PF01131">
    <property type="entry name" value="Topoisom_bac"/>
    <property type="match status" value="1"/>
</dbReference>
<dbReference type="InterPro" id="IPR006171">
    <property type="entry name" value="TOPRIM_dom"/>
</dbReference>
<evidence type="ECO:0000256" key="6">
    <source>
        <dbReference type="ARBA" id="ARBA00023029"/>
    </source>
</evidence>
<proteinExistence type="inferred from homology"/>
<evidence type="ECO:0000256" key="11">
    <source>
        <dbReference type="ARBA" id="ARBA00032235"/>
    </source>
</evidence>
<dbReference type="InterPro" id="IPR003601">
    <property type="entry name" value="Topo_IA_2"/>
</dbReference>
<dbReference type="SMART" id="SM00436">
    <property type="entry name" value="TOP1Bc"/>
    <property type="match status" value="1"/>
</dbReference>
<dbReference type="InterPro" id="IPR034144">
    <property type="entry name" value="TOPRIM_TopoIII"/>
</dbReference>
<keyword evidence="6" id="KW-0799">Topoisomerase</keyword>
<evidence type="ECO:0000313" key="16">
    <source>
        <dbReference type="Proteomes" id="UP000189733"/>
    </source>
</evidence>
<feature type="domain" description="Topo IA-type catalytic" evidence="14">
    <location>
        <begin position="155"/>
        <end position="596"/>
    </location>
</feature>
<evidence type="ECO:0000256" key="7">
    <source>
        <dbReference type="ARBA" id="ARBA00023125"/>
    </source>
</evidence>
<dbReference type="InterPro" id="IPR023406">
    <property type="entry name" value="Topo_IA_AS"/>
</dbReference>
<comment type="similarity">
    <text evidence="2">Belongs to the type IA topoisomerase family.</text>
</comment>
<dbReference type="InterPro" id="IPR013824">
    <property type="entry name" value="Topo_IA_cen_sub1"/>
</dbReference>
<comment type="catalytic activity">
    <reaction evidence="1">
        <text>ATP-independent breakage of single-stranded DNA, followed by passage and rejoining.</text>
        <dbReference type="EC" id="5.6.2.1"/>
    </reaction>
</comment>
<dbReference type="InterPro" id="IPR013826">
    <property type="entry name" value="Topo_IA_cen_sub3"/>
</dbReference>
<dbReference type="Gene3D" id="1.10.290.10">
    <property type="entry name" value="Topoisomerase I, domain 4"/>
    <property type="match status" value="1"/>
</dbReference>
<evidence type="ECO:0000256" key="5">
    <source>
        <dbReference type="ARBA" id="ARBA00022842"/>
    </source>
</evidence>
<dbReference type="PROSITE" id="PS52039">
    <property type="entry name" value="TOPO_IA_2"/>
    <property type="match status" value="1"/>
</dbReference>
<evidence type="ECO:0000256" key="12">
    <source>
        <dbReference type="ARBA" id="ARBA00032877"/>
    </source>
</evidence>
<gene>
    <name evidence="15" type="ORF">SAMN02745702_02081</name>
</gene>
<dbReference type="GO" id="GO:0006265">
    <property type="term" value="P:DNA topological change"/>
    <property type="evidence" value="ECO:0007669"/>
    <property type="project" value="InterPro"/>
</dbReference>
<dbReference type="Pfam" id="PF13342">
    <property type="entry name" value="Toprim_Crpt"/>
    <property type="match status" value="1"/>
</dbReference>
<dbReference type="InterPro" id="IPR023405">
    <property type="entry name" value="Topo_IA_core_domain"/>
</dbReference>
<dbReference type="GO" id="GO:0006281">
    <property type="term" value="P:DNA repair"/>
    <property type="evidence" value="ECO:0007669"/>
    <property type="project" value="TreeGrafter"/>
</dbReference>
<dbReference type="Gene3D" id="1.10.460.10">
    <property type="entry name" value="Topoisomerase I, domain 2"/>
    <property type="match status" value="1"/>
</dbReference>
<evidence type="ECO:0000256" key="9">
    <source>
        <dbReference type="ARBA" id="ARBA00030003"/>
    </source>
</evidence>
<reference evidence="15 16" key="1">
    <citation type="submission" date="2017-02" db="EMBL/GenBank/DDBJ databases">
        <authorList>
            <person name="Peterson S.W."/>
        </authorList>
    </citation>
    <scope>NUCLEOTIDE SEQUENCE [LARGE SCALE GENOMIC DNA]</scope>
    <source>
        <strain evidence="15 16">DSM 18034</strain>
    </source>
</reference>
<dbReference type="PRINTS" id="PR00417">
    <property type="entry name" value="PRTPISMRASEI"/>
</dbReference>
<dbReference type="InterPro" id="IPR000380">
    <property type="entry name" value="Topo_IA"/>
</dbReference>
<evidence type="ECO:0000256" key="1">
    <source>
        <dbReference type="ARBA" id="ARBA00000213"/>
    </source>
</evidence>
<dbReference type="GO" id="GO:0003917">
    <property type="term" value="F:DNA topoisomerase type I (single strand cut, ATP-independent) activity"/>
    <property type="evidence" value="ECO:0007669"/>
    <property type="project" value="UniProtKB-EC"/>
</dbReference>
<dbReference type="STRING" id="1121442.SAMN02745702_02081"/>
<feature type="domain" description="Toprim" evidence="13">
    <location>
        <begin position="3"/>
        <end position="138"/>
    </location>
</feature>
<dbReference type="PANTHER" id="PTHR11390">
    <property type="entry name" value="PROKARYOTIC DNA TOPOISOMERASE"/>
    <property type="match status" value="1"/>
</dbReference>
<dbReference type="PANTHER" id="PTHR11390:SF21">
    <property type="entry name" value="DNA TOPOISOMERASE 3-ALPHA"/>
    <property type="match status" value="1"/>
</dbReference>
<dbReference type="Pfam" id="PF01751">
    <property type="entry name" value="Toprim"/>
    <property type="match status" value="1"/>
</dbReference>
<protein>
    <recommendedName>
        <fullName evidence="3">DNA topoisomerase</fullName>
        <ecNumber evidence="3">5.6.2.1</ecNumber>
    </recommendedName>
    <alternativeName>
        <fullName evidence="12">Omega-protein</fullName>
    </alternativeName>
    <alternativeName>
        <fullName evidence="11">Relaxing enzyme</fullName>
    </alternativeName>
    <alternativeName>
        <fullName evidence="9">Swivelase</fullName>
    </alternativeName>
    <alternativeName>
        <fullName evidence="10">Untwisting enzyme</fullName>
    </alternativeName>
</protein>
<keyword evidence="4" id="KW-0479">Metal-binding</keyword>
<evidence type="ECO:0000259" key="14">
    <source>
        <dbReference type="PROSITE" id="PS52039"/>
    </source>
</evidence>
<keyword evidence="16" id="KW-1185">Reference proteome</keyword>
<dbReference type="GO" id="GO:0006310">
    <property type="term" value="P:DNA recombination"/>
    <property type="evidence" value="ECO:0007669"/>
    <property type="project" value="TreeGrafter"/>
</dbReference>
<dbReference type="CDD" id="cd03362">
    <property type="entry name" value="TOPRIM_TopoIA_TopoIII"/>
    <property type="match status" value="1"/>
</dbReference>
<evidence type="ECO:0000256" key="10">
    <source>
        <dbReference type="ARBA" id="ARBA00031985"/>
    </source>
</evidence>
<dbReference type="SMART" id="SM00493">
    <property type="entry name" value="TOPRIM"/>
    <property type="match status" value="1"/>
</dbReference>
<dbReference type="InterPro" id="IPR005738">
    <property type="entry name" value="TopoIII"/>
</dbReference>
<dbReference type="InterPro" id="IPR025589">
    <property type="entry name" value="Toprim_C_rpt"/>
</dbReference>
<dbReference type="CDD" id="cd00186">
    <property type="entry name" value="TOP1Ac"/>
    <property type="match status" value="1"/>
</dbReference>
<evidence type="ECO:0000259" key="13">
    <source>
        <dbReference type="PROSITE" id="PS50880"/>
    </source>
</evidence>
<evidence type="ECO:0000256" key="4">
    <source>
        <dbReference type="ARBA" id="ARBA00022723"/>
    </source>
</evidence>
<evidence type="ECO:0000313" key="15">
    <source>
        <dbReference type="EMBL" id="SKA75006.1"/>
    </source>
</evidence>
<dbReference type="InterPro" id="IPR013825">
    <property type="entry name" value="Topo_IA_cen_sub2"/>
</dbReference>
<dbReference type="PROSITE" id="PS50880">
    <property type="entry name" value="TOPRIM"/>
    <property type="match status" value="1"/>
</dbReference>
<evidence type="ECO:0000256" key="3">
    <source>
        <dbReference type="ARBA" id="ARBA00012891"/>
    </source>
</evidence>
<organism evidence="15 16">
    <name type="scientific">Desulfobaculum bizertense DSM 18034</name>
    <dbReference type="NCBI Taxonomy" id="1121442"/>
    <lineage>
        <taxon>Bacteria</taxon>
        <taxon>Pseudomonadati</taxon>
        <taxon>Thermodesulfobacteriota</taxon>
        <taxon>Desulfovibrionia</taxon>
        <taxon>Desulfovibrionales</taxon>
        <taxon>Desulfovibrionaceae</taxon>
        <taxon>Desulfobaculum</taxon>
    </lineage>
</organism>
<evidence type="ECO:0000256" key="8">
    <source>
        <dbReference type="ARBA" id="ARBA00023235"/>
    </source>
</evidence>
<dbReference type="InterPro" id="IPR013497">
    <property type="entry name" value="Topo_IA_cen"/>
</dbReference>
<sequence>MPKTLIVAEKPSVAKEIAKVLDVRGTRGDGFIANGQYVVTWAVGHLVNIAEPEEQNEDWAGRWSMNQLPMIPSRFKLAVLPKTTRQFEIVKRFMSADDVDTVVNATDAGREGELIFRRIFLMAGCTKPIKRLWANDMTEQGLKKALASMESGEAKRNLGLAAFARAEADWLIGMNYSRLFTLKDHSLVTVGRVQTPVLKLIVDRRQEIEHFVPRNYWTVEATLAHGEDSFSAQWYCPPERSESRIDKEEDAAAIVERCTDTQGAVESTKSRKGQQKPPLLFDLTTLQREANSRYGLSAKDTLAIAQALYEQKKLLTYPRTDSRYLTKDVFNECLSHMRAVYHEFPEITPLAAERIKDGKPKNFACVNDKKVSDHHAIIPTAKRPVKSALSENEWRIYEMVSRRFVAAFLPPVQYASSTIWVLIDEQPFKATGKVFKDKGWLVAEPWRTAKDNPLPALRKGSKVTAESLKAPSHQTKPPAHFTDASLLAAMETAGKLVEDDELREAMKERGLGTPATRAQIIETLLARSYVEKDKKKLVATDTGRHVIDVISQHLPDVTSPELTGDWEKKLGDIERGDFTYPEFMHEIRDSVYRNVRGIKNYQAYDKDGFPTAPPANPVAPVSDYRAGAPRPARQQYDRDGFPIVSSAQPAATVQQGAGVAFYDDNGFPIESASSTTKPTRKEKPLPTRVEHEGEVVGVCPSCGKNVLVHADAYICEADPSCPFRIPRDAFGGEITMNQAADLLSKGRTFKRGRFVSKKGKRFNAHLELDGSRVALRFKD</sequence>
<accession>A0A1T4WCH5</accession>
<dbReference type="OrthoDB" id="9804262at2"/>
<dbReference type="Proteomes" id="UP000189733">
    <property type="component" value="Unassembled WGS sequence"/>
</dbReference>
<dbReference type="Gene3D" id="3.40.50.140">
    <property type="match status" value="1"/>
</dbReference>
<keyword evidence="8 15" id="KW-0413">Isomerase</keyword>
<dbReference type="PROSITE" id="PS00396">
    <property type="entry name" value="TOPO_IA_1"/>
    <property type="match status" value="1"/>
</dbReference>
<dbReference type="SMART" id="SM00437">
    <property type="entry name" value="TOP1Ac"/>
    <property type="match status" value="1"/>
</dbReference>
<dbReference type="SUPFAM" id="SSF56712">
    <property type="entry name" value="Prokaryotic type I DNA topoisomerase"/>
    <property type="match status" value="1"/>
</dbReference>
<keyword evidence="5" id="KW-0460">Magnesium</keyword>
<dbReference type="GO" id="GO:0046872">
    <property type="term" value="F:metal ion binding"/>
    <property type="evidence" value="ECO:0007669"/>
    <property type="project" value="UniProtKB-KW"/>
</dbReference>
<dbReference type="AlphaFoldDB" id="A0A1T4WCH5"/>
<dbReference type="Gene3D" id="2.70.20.10">
    <property type="entry name" value="Topoisomerase I, domain 3"/>
    <property type="match status" value="1"/>
</dbReference>
<dbReference type="InterPro" id="IPR003602">
    <property type="entry name" value="Topo_IA_DNA-bd_dom"/>
</dbReference>
<dbReference type="EMBL" id="FUYA01000006">
    <property type="protein sequence ID" value="SKA75006.1"/>
    <property type="molecule type" value="Genomic_DNA"/>
</dbReference>